<name>A0A9X2P1Q2_9BACT</name>
<dbReference type="EMBL" id="JANSUY010000001">
    <property type="protein sequence ID" value="MCR9013568.1"/>
    <property type="molecule type" value="Genomic_DNA"/>
</dbReference>
<organism evidence="1 2">
    <name type="scientific">Aquiflexum gelatinilyticum</name>
    <dbReference type="NCBI Taxonomy" id="2961943"/>
    <lineage>
        <taxon>Bacteria</taxon>
        <taxon>Pseudomonadati</taxon>
        <taxon>Bacteroidota</taxon>
        <taxon>Cytophagia</taxon>
        <taxon>Cytophagales</taxon>
        <taxon>Cyclobacteriaceae</taxon>
        <taxon>Aquiflexum</taxon>
    </lineage>
</organism>
<dbReference type="PROSITE" id="PS51257">
    <property type="entry name" value="PROKAR_LIPOPROTEIN"/>
    <property type="match status" value="1"/>
</dbReference>
<dbReference type="AlphaFoldDB" id="A0A9X2P1Q2"/>
<gene>
    <name evidence="1" type="ORF">NU887_00910</name>
</gene>
<accession>A0A9X2P1Q2</accession>
<sequence length="296" mass="34353">MKSQSIVFLLVIIFIVSCSKPQRADIDFEQWGKYWFQGKAEISTFDLTQYRYGEAREGEAVLIFVTEDFSRKKQVKLDDPEASSSDKISVLKMNQTRDFVTGIYPYHMMMSAFTPTKEQSQGLKFTASSQEWCGHTFTQLNLKSTDSYNGKIFSYFEKEGDDTFSFNGMAEDDLWNLIRIDPKQIPTGSVQMLPSLFHQRFTHQEFKTEEAFIRVLDLSTGRSQMEVAYASGSRVLKIDFEKEFPYEIMGWEEIQTKSDGTKEITKATRKGLKIVDYWTKNKVGDEFLRKELNLKN</sequence>
<evidence type="ECO:0000313" key="2">
    <source>
        <dbReference type="Proteomes" id="UP001142175"/>
    </source>
</evidence>
<dbReference type="RefSeq" id="WP_258421469.1">
    <property type="nucleotide sequence ID" value="NZ_JANSUY010000001.1"/>
</dbReference>
<protein>
    <recommendedName>
        <fullName evidence="3">Septum formation inhibitor Maf</fullName>
    </recommendedName>
</protein>
<reference evidence="1" key="1">
    <citation type="submission" date="2022-08" db="EMBL/GenBank/DDBJ databases">
        <authorList>
            <person name="Zhang D."/>
        </authorList>
    </citation>
    <scope>NUCLEOTIDE SEQUENCE</scope>
    <source>
        <strain evidence="1">XJ19-11</strain>
    </source>
</reference>
<proteinExistence type="predicted"/>
<comment type="caution">
    <text evidence="1">The sequence shown here is derived from an EMBL/GenBank/DDBJ whole genome shotgun (WGS) entry which is preliminary data.</text>
</comment>
<dbReference type="Proteomes" id="UP001142175">
    <property type="component" value="Unassembled WGS sequence"/>
</dbReference>
<keyword evidence="2" id="KW-1185">Reference proteome</keyword>
<evidence type="ECO:0000313" key="1">
    <source>
        <dbReference type="EMBL" id="MCR9013568.1"/>
    </source>
</evidence>
<evidence type="ECO:0008006" key="3">
    <source>
        <dbReference type="Google" id="ProtNLM"/>
    </source>
</evidence>